<feature type="region of interest" description="Disordered" evidence="16">
    <location>
        <begin position="110"/>
        <end position="134"/>
    </location>
</feature>
<evidence type="ECO:0000256" key="10">
    <source>
        <dbReference type="ARBA" id="ARBA00023077"/>
    </source>
</evidence>
<keyword evidence="19" id="KW-1185">Reference proteome</keyword>
<dbReference type="PANTHER" id="PTHR32552:SF68">
    <property type="entry name" value="FERRICHROME OUTER MEMBRANE TRANSPORTER_PHAGE RECEPTOR"/>
    <property type="match status" value="1"/>
</dbReference>
<dbReference type="PANTHER" id="PTHR32552">
    <property type="entry name" value="FERRICHROME IRON RECEPTOR-RELATED"/>
    <property type="match status" value="1"/>
</dbReference>
<dbReference type="CDD" id="cd01347">
    <property type="entry name" value="ligand_gated_channel"/>
    <property type="match status" value="1"/>
</dbReference>
<dbReference type="GO" id="GO:0015344">
    <property type="term" value="F:siderophore uptake transmembrane transporter activity"/>
    <property type="evidence" value="ECO:0007669"/>
    <property type="project" value="TreeGrafter"/>
</dbReference>
<dbReference type="Pfam" id="PF00593">
    <property type="entry name" value="TonB_dep_Rec_b-barrel"/>
    <property type="match status" value="1"/>
</dbReference>
<evidence type="ECO:0000256" key="1">
    <source>
        <dbReference type="ARBA" id="ARBA00004571"/>
    </source>
</evidence>
<keyword evidence="5" id="KW-0410">Iron transport</keyword>
<dbReference type="GO" id="GO:0009279">
    <property type="term" value="C:cell outer membrane"/>
    <property type="evidence" value="ECO:0007669"/>
    <property type="project" value="UniProtKB-SubCell"/>
</dbReference>
<dbReference type="InterPro" id="IPR011662">
    <property type="entry name" value="Secretin/TonB_short_N"/>
</dbReference>
<evidence type="ECO:0000256" key="7">
    <source>
        <dbReference type="ARBA" id="ARBA00022729"/>
    </source>
</evidence>
<evidence type="ECO:0000256" key="4">
    <source>
        <dbReference type="ARBA" id="ARBA00022452"/>
    </source>
</evidence>
<dbReference type="Proteomes" id="UP001179121">
    <property type="component" value="Chromosome"/>
</dbReference>
<dbReference type="GO" id="GO:0015891">
    <property type="term" value="P:siderophore transport"/>
    <property type="evidence" value="ECO:0007669"/>
    <property type="project" value="InterPro"/>
</dbReference>
<evidence type="ECO:0000313" key="18">
    <source>
        <dbReference type="EMBL" id="CAI4030294.1"/>
    </source>
</evidence>
<evidence type="ECO:0000256" key="6">
    <source>
        <dbReference type="ARBA" id="ARBA00022692"/>
    </source>
</evidence>
<dbReference type="InterPro" id="IPR037066">
    <property type="entry name" value="Plug_dom_sf"/>
</dbReference>
<accession>A0AA86MWQ3</accession>
<dbReference type="Gene3D" id="2.170.130.10">
    <property type="entry name" value="TonB-dependent receptor, plug domain"/>
    <property type="match status" value="1"/>
</dbReference>
<dbReference type="SUPFAM" id="SSF56935">
    <property type="entry name" value="Porins"/>
    <property type="match status" value="1"/>
</dbReference>
<evidence type="ECO:0000256" key="16">
    <source>
        <dbReference type="SAM" id="MobiDB-lite"/>
    </source>
</evidence>
<comment type="subcellular location">
    <subcellularLocation>
        <location evidence="1 14">Cell outer membrane</location>
        <topology evidence="1 14">Multi-pass membrane protein</topology>
    </subcellularLocation>
</comment>
<dbReference type="NCBIfam" id="TIGR01783">
    <property type="entry name" value="TonB-siderophor"/>
    <property type="match status" value="1"/>
</dbReference>
<keyword evidence="12 18" id="KW-0675">Receptor</keyword>
<name>A0AA86MWQ3_9BACT</name>
<gene>
    <name evidence="18" type="ORF">DNFV4_00722</name>
</gene>
<evidence type="ECO:0000256" key="14">
    <source>
        <dbReference type="PROSITE-ProRule" id="PRU01360"/>
    </source>
</evidence>
<organism evidence="18 19">
    <name type="scientific">Nitrospira tepida</name>
    <dbReference type="NCBI Taxonomy" id="2973512"/>
    <lineage>
        <taxon>Bacteria</taxon>
        <taxon>Pseudomonadati</taxon>
        <taxon>Nitrospirota</taxon>
        <taxon>Nitrospiria</taxon>
        <taxon>Nitrospirales</taxon>
        <taxon>Nitrospiraceae</taxon>
        <taxon>Nitrospira</taxon>
    </lineage>
</organism>
<evidence type="ECO:0000256" key="5">
    <source>
        <dbReference type="ARBA" id="ARBA00022496"/>
    </source>
</evidence>
<dbReference type="AlphaFoldDB" id="A0AA86MWQ3"/>
<evidence type="ECO:0000256" key="15">
    <source>
        <dbReference type="RuleBase" id="RU003357"/>
    </source>
</evidence>
<dbReference type="Gene3D" id="2.40.170.20">
    <property type="entry name" value="TonB-dependent receptor, beta-barrel domain"/>
    <property type="match status" value="1"/>
</dbReference>
<keyword evidence="8" id="KW-0408">Iron</keyword>
<evidence type="ECO:0000256" key="13">
    <source>
        <dbReference type="ARBA" id="ARBA00023237"/>
    </source>
</evidence>
<keyword evidence="4 14" id="KW-1134">Transmembrane beta strand</keyword>
<keyword evidence="6 14" id="KW-0812">Transmembrane</keyword>
<keyword evidence="7" id="KW-0732">Signal</keyword>
<protein>
    <submittedName>
        <fullName evidence="18">TonB-dependent siderophore receptor</fullName>
    </submittedName>
</protein>
<keyword evidence="13 14" id="KW-0998">Cell outer membrane</keyword>
<dbReference type="Gene3D" id="3.55.50.30">
    <property type="match status" value="1"/>
</dbReference>
<dbReference type="SMART" id="SM00965">
    <property type="entry name" value="STN"/>
    <property type="match status" value="1"/>
</dbReference>
<proteinExistence type="inferred from homology"/>
<dbReference type="InterPro" id="IPR039426">
    <property type="entry name" value="TonB-dep_rcpt-like"/>
</dbReference>
<dbReference type="PROSITE" id="PS52016">
    <property type="entry name" value="TONB_DEPENDENT_REC_3"/>
    <property type="match status" value="1"/>
</dbReference>
<feature type="domain" description="Secretin/TonB short N-terminal" evidence="17">
    <location>
        <begin position="54"/>
        <end position="105"/>
    </location>
</feature>
<dbReference type="InterPro" id="IPR010105">
    <property type="entry name" value="TonB_sidphr_rcpt"/>
</dbReference>
<evidence type="ECO:0000256" key="9">
    <source>
        <dbReference type="ARBA" id="ARBA00023065"/>
    </source>
</evidence>
<dbReference type="Pfam" id="PF07660">
    <property type="entry name" value="STN"/>
    <property type="match status" value="1"/>
</dbReference>
<comment type="similarity">
    <text evidence="2 14 15">Belongs to the TonB-dependent receptor family.</text>
</comment>
<dbReference type="EMBL" id="OX365700">
    <property type="protein sequence ID" value="CAI4030294.1"/>
    <property type="molecule type" value="Genomic_DNA"/>
</dbReference>
<evidence type="ECO:0000256" key="8">
    <source>
        <dbReference type="ARBA" id="ARBA00023004"/>
    </source>
</evidence>
<dbReference type="KEGG" id="nti:DNFV4_00722"/>
<evidence type="ECO:0000256" key="12">
    <source>
        <dbReference type="ARBA" id="ARBA00023170"/>
    </source>
</evidence>
<keyword evidence="11 14" id="KW-0472">Membrane</keyword>
<reference evidence="18" key="1">
    <citation type="submission" date="2022-10" db="EMBL/GenBank/DDBJ databases">
        <authorList>
            <person name="Koch H."/>
        </authorList>
    </citation>
    <scope>NUCLEOTIDE SEQUENCE</scope>
    <source>
        <strain evidence="18">DNF</strain>
    </source>
</reference>
<dbReference type="RefSeq" id="WP_289267289.1">
    <property type="nucleotide sequence ID" value="NZ_OX365700.1"/>
</dbReference>
<evidence type="ECO:0000256" key="11">
    <source>
        <dbReference type="ARBA" id="ARBA00023136"/>
    </source>
</evidence>
<evidence type="ECO:0000256" key="2">
    <source>
        <dbReference type="ARBA" id="ARBA00009810"/>
    </source>
</evidence>
<keyword evidence="3 14" id="KW-0813">Transport</keyword>
<dbReference type="FunFam" id="2.40.170.20:FF:000005">
    <property type="entry name" value="TonB-dependent siderophore receptor"/>
    <property type="match status" value="1"/>
</dbReference>
<sequence length="814" mass="89562">MAHRSRLVFISFLLGLVVHAGFALETSAQQRIPFNIPPQSLSSALLQFSETANVELLVDASLTSARESPGVTGTYTAEEALSALLAGTGLTHRFTSGGAVTLVEAPAMPVAPSAAPPEGPSGLSPRADGTTGKPVKLPEVLVKDVREREDAASYVAEETSTSTKSDTPLIETPQSITVITRERMNAQEVNTIAEALRYTAGVQGEPFGFEPRFTFLRFRGFDATQNGLFKDGLQLRNPGFAVSYNLEPYGAERIDVLRGPASFLYGQGSPGGLLNYITKRPTGQTFHELQFLTGSFSRYEGRLDLGGRVNDSDALAFRLTGLFRESGTQIDQVPNDRIYIAPALTWRAAPGTKITFFAHFQKDQLGSSQALPAEGTLRVNPNGSIPAARFTGFPDIEKQNRTESSVGYELQHRLATDWDFVQKLRYSMTELDLMNIFSSSFGADRRTVGRGAFGSLGTLNALAIDNQVHGRFSTGPFQHLVLGGLDFQRITVKLRQTFGAASDIDIFNRFDYGAPFPLPSLFLDQHVTQWQTGLYLQDQIKFYDKWLLTVGGRHDWANNDTQDNLTPSASQSQDDRKATGRAALTYLFDFGLAPYVSYSTFFLPSIGLNQSGQPFSPETGRQYEVGIKYQPPGSRSFFTAALFDLTRENYVQTDPGTFLPVQRGKARSRGLELEGLASFDSGIDLIASYTLLDNEVMESADPTEKGKRLTQTPAQFGSLWVKYTVPDGTWKGFGIGGGARYTGYTYSDVANQFRVPSFVVGDAVIDYTWRRYRFALNISNIFNHDAFSCFDRGGTNFCVFGERRTVVGTVAYRW</sequence>
<dbReference type="InterPro" id="IPR036942">
    <property type="entry name" value="Beta-barrel_TonB_sf"/>
</dbReference>
<keyword evidence="9" id="KW-0406">Ion transport</keyword>
<dbReference type="InterPro" id="IPR000531">
    <property type="entry name" value="Beta-barrel_TonB"/>
</dbReference>
<dbReference type="Pfam" id="PF07715">
    <property type="entry name" value="Plug"/>
    <property type="match status" value="1"/>
</dbReference>
<dbReference type="FunFam" id="2.170.130.10:FF:000001">
    <property type="entry name" value="Catecholate siderophore TonB-dependent receptor"/>
    <property type="match status" value="1"/>
</dbReference>
<keyword evidence="10 15" id="KW-0798">TonB box</keyword>
<dbReference type="InterPro" id="IPR012910">
    <property type="entry name" value="Plug_dom"/>
</dbReference>
<dbReference type="GO" id="GO:0038023">
    <property type="term" value="F:signaling receptor activity"/>
    <property type="evidence" value="ECO:0007669"/>
    <property type="project" value="InterPro"/>
</dbReference>
<evidence type="ECO:0000259" key="17">
    <source>
        <dbReference type="SMART" id="SM00965"/>
    </source>
</evidence>
<evidence type="ECO:0000256" key="3">
    <source>
        <dbReference type="ARBA" id="ARBA00022448"/>
    </source>
</evidence>
<evidence type="ECO:0000313" key="19">
    <source>
        <dbReference type="Proteomes" id="UP001179121"/>
    </source>
</evidence>